<feature type="transmembrane region" description="Helical" evidence="1">
    <location>
        <begin position="133"/>
        <end position="159"/>
    </location>
</feature>
<feature type="transmembrane region" description="Helical" evidence="1">
    <location>
        <begin position="45"/>
        <end position="72"/>
    </location>
</feature>
<dbReference type="Proteomes" id="UP000886887">
    <property type="component" value="Unassembled WGS sequence"/>
</dbReference>
<comment type="caution">
    <text evidence="2">The sequence shown here is derived from an EMBL/GenBank/DDBJ whole genome shotgun (WGS) entry which is preliminary data.</text>
</comment>
<reference evidence="2" key="2">
    <citation type="journal article" date="2021" name="PeerJ">
        <title>Extensive microbial diversity within the chicken gut microbiome revealed by metagenomics and culture.</title>
        <authorList>
            <person name="Gilroy R."/>
            <person name="Ravi A."/>
            <person name="Getino M."/>
            <person name="Pursley I."/>
            <person name="Horton D.L."/>
            <person name="Alikhan N.F."/>
            <person name="Baker D."/>
            <person name="Gharbi K."/>
            <person name="Hall N."/>
            <person name="Watson M."/>
            <person name="Adriaenssens E.M."/>
            <person name="Foster-Nyarko E."/>
            <person name="Jarju S."/>
            <person name="Secka A."/>
            <person name="Antonio M."/>
            <person name="Oren A."/>
            <person name="Chaudhuri R.R."/>
            <person name="La Ragione R."/>
            <person name="Hildebrand F."/>
            <person name="Pallen M.J."/>
        </authorList>
    </citation>
    <scope>NUCLEOTIDE SEQUENCE</scope>
    <source>
        <strain evidence="2">ChiSxjej2B14-6234</strain>
    </source>
</reference>
<feature type="transmembrane region" description="Helical" evidence="1">
    <location>
        <begin position="102"/>
        <end position="127"/>
    </location>
</feature>
<proteinExistence type="predicted"/>
<accession>A0A9D1CR27</accession>
<keyword evidence="1" id="KW-0812">Transmembrane</keyword>
<evidence type="ECO:0000256" key="1">
    <source>
        <dbReference type="SAM" id="Phobius"/>
    </source>
</evidence>
<dbReference type="AlphaFoldDB" id="A0A9D1CR27"/>
<organism evidence="2 3">
    <name type="scientific">Candidatus Onthenecus intestinigallinarum</name>
    <dbReference type="NCBI Taxonomy" id="2840875"/>
    <lineage>
        <taxon>Bacteria</taxon>
        <taxon>Bacillati</taxon>
        <taxon>Bacillota</taxon>
        <taxon>Clostridia</taxon>
        <taxon>Eubacteriales</taxon>
        <taxon>Candidatus Onthenecus</taxon>
    </lineage>
</organism>
<keyword evidence="1" id="KW-1133">Transmembrane helix</keyword>
<evidence type="ECO:0000313" key="2">
    <source>
        <dbReference type="EMBL" id="HIQ71059.1"/>
    </source>
</evidence>
<dbReference type="InterPro" id="IPR014535">
    <property type="entry name" value="Hpre_diP_synt_I"/>
</dbReference>
<dbReference type="InterPro" id="IPR010898">
    <property type="entry name" value="Hpre_diP_synth_I"/>
</dbReference>
<gene>
    <name evidence="2" type="ORF">IAB73_02460</name>
</gene>
<dbReference type="EMBL" id="DVFJ01000006">
    <property type="protein sequence ID" value="HIQ71059.1"/>
    <property type="molecule type" value="Genomic_DNA"/>
</dbReference>
<reference evidence="2" key="1">
    <citation type="submission" date="2020-10" db="EMBL/GenBank/DDBJ databases">
        <authorList>
            <person name="Gilroy R."/>
        </authorList>
    </citation>
    <scope>NUCLEOTIDE SEQUENCE</scope>
    <source>
        <strain evidence="2">ChiSxjej2B14-6234</strain>
    </source>
</reference>
<keyword evidence="1" id="KW-0472">Membrane</keyword>
<sequence>MSERTRRVALSGLLTAMMVVLGYFDSVIQLPIPVPGIKLGLANSVLLYAVYMLPAGQTLLLMALKVLVTGFLFGNPQVMLYSFAGGLLSVLAMLLCRRAKGLSAVGASVAGAAFHNVGQVLVAAWQLDLPELFTFYLPVLLLVGILTGVLTGTVAQMVMKYLRRAPRAR</sequence>
<dbReference type="PIRSF" id="PIRSF027391">
    <property type="entry name" value="Hpre_diP_synt_I"/>
    <property type="match status" value="1"/>
</dbReference>
<dbReference type="Gene3D" id="1.10.1760.20">
    <property type="match status" value="1"/>
</dbReference>
<dbReference type="Pfam" id="PF07456">
    <property type="entry name" value="Hpre_diP_synt_I"/>
    <property type="match status" value="1"/>
</dbReference>
<feature type="transmembrane region" description="Helical" evidence="1">
    <location>
        <begin position="6"/>
        <end position="24"/>
    </location>
</feature>
<feature type="transmembrane region" description="Helical" evidence="1">
    <location>
        <begin position="78"/>
        <end position="95"/>
    </location>
</feature>
<name>A0A9D1CR27_9FIRM</name>
<evidence type="ECO:0000313" key="3">
    <source>
        <dbReference type="Proteomes" id="UP000886887"/>
    </source>
</evidence>
<protein>
    <submittedName>
        <fullName evidence="2">Gx transporter family protein</fullName>
    </submittedName>
</protein>